<dbReference type="Proteomes" id="UP000831485">
    <property type="component" value="Chromosome"/>
</dbReference>
<dbReference type="InterPro" id="IPR029044">
    <property type="entry name" value="Nucleotide-diphossugar_trans"/>
</dbReference>
<dbReference type="Pfam" id="PF09837">
    <property type="entry name" value="DUF2064"/>
    <property type="match status" value="1"/>
</dbReference>
<dbReference type="EMBL" id="BLXY01000008">
    <property type="protein sequence ID" value="GFO65291.1"/>
    <property type="molecule type" value="Genomic_DNA"/>
</dbReference>
<evidence type="ECO:0000313" key="4">
    <source>
        <dbReference type="Proteomes" id="UP000831485"/>
    </source>
</evidence>
<keyword evidence="4" id="KW-1185">Reference proteome</keyword>
<dbReference type="Gene3D" id="3.90.550.10">
    <property type="entry name" value="Spore Coat Polysaccharide Biosynthesis Protein SpsA, Chain A"/>
    <property type="match status" value="1"/>
</dbReference>
<dbReference type="InterPro" id="IPR018641">
    <property type="entry name" value="Trfase_1_rSAM/seldom-assoc"/>
</dbReference>
<accession>A0A6V8MYT8</accession>
<reference evidence="2" key="3">
    <citation type="submission" date="2022-04" db="EMBL/GenBank/DDBJ databases">
        <authorList>
            <person name="Liu G."/>
        </authorList>
    </citation>
    <scope>NUCLEOTIDE SEQUENCE</scope>
    <source>
        <strain evidence="2">RG22</strain>
    </source>
</reference>
<dbReference type="RefSeq" id="WP_183349235.1">
    <property type="nucleotide sequence ID" value="NZ_BLXY01000008.1"/>
</dbReference>
<dbReference type="NCBIfam" id="TIGR04282">
    <property type="entry name" value="glyco_like_cofC"/>
    <property type="match status" value="1"/>
</dbReference>
<evidence type="ECO:0000313" key="3">
    <source>
        <dbReference type="Proteomes" id="UP000568888"/>
    </source>
</evidence>
<evidence type="ECO:0000313" key="1">
    <source>
        <dbReference type="EMBL" id="GFO65291.1"/>
    </source>
</evidence>
<dbReference type="AlphaFoldDB" id="A0A6V8MYT8"/>
<reference evidence="3" key="1">
    <citation type="submission" date="2020-06" db="EMBL/GenBank/DDBJ databases">
        <title>Draft genomic sequecing of Geomonas sp. Red736.</title>
        <authorList>
            <person name="Itoh H."/>
            <person name="Xu Z.X."/>
            <person name="Ushijima N."/>
            <person name="Masuda Y."/>
            <person name="Shiratori Y."/>
            <person name="Senoo K."/>
        </authorList>
    </citation>
    <scope>NUCLEOTIDE SEQUENCE [LARGE SCALE GENOMIC DNA]</scope>
    <source>
        <strain evidence="3">Red736</strain>
    </source>
</reference>
<reference evidence="1" key="2">
    <citation type="journal article" date="2021" name="Int. J. Syst. Evol. Microbiol.">
        <title>Geomonas silvestris sp. nov., Geomonas paludis sp. nov. and Geomonas limicola sp. nov., isolated from terrestrial environments, and emended description of the genus Geomonas.</title>
        <authorList>
            <person name="Itoh H."/>
            <person name="Xu Z."/>
            <person name="Masuda Y."/>
            <person name="Ushijima N."/>
            <person name="Hayakawa C."/>
            <person name="Shiratori Y."/>
            <person name="Senoo K."/>
        </authorList>
    </citation>
    <scope>NUCLEOTIDE SEQUENCE</scope>
    <source>
        <strain evidence="1">Red736</strain>
    </source>
</reference>
<dbReference type="PANTHER" id="PTHR36529:SF1">
    <property type="entry name" value="GLYCOSYLTRANSFERASE"/>
    <property type="match status" value="1"/>
</dbReference>
<dbReference type="Proteomes" id="UP000568888">
    <property type="component" value="Unassembled WGS sequence"/>
</dbReference>
<name>A0A6V8MYT8_9BACT</name>
<organism evidence="1 3">
    <name type="scientific">Geomonas paludis</name>
    <dbReference type="NCBI Taxonomy" id="2740185"/>
    <lineage>
        <taxon>Bacteria</taxon>
        <taxon>Pseudomonadati</taxon>
        <taxon>Thermodesulfobacteriota</taxon>
        <taxon>Desulfuromonadia</taxon>
        <taxon>Geobacterales</taxon>
        <taxon>Geobacteraceae</taxon>
        <taxon>Geomonas</taxon>
    </lineage>
</organism>
<proteinExistence type="predicted"/>
<protein>
    <submittedName>
        <fullName evidence="2">TIGR04282 family arsenosugar biosynthesis glycosyltransferase</fullName>
    </submittedName>
</protein>
<sequence>MKRALAIFAKTPLPGRVKTRLSPPLSPPQAAELYRCMLLDIIERAAGLEADVVIFYEGSAEFFRKAAPDALLVHQSTGGLGLRLEHAFQELSGRGYGARVVIGTDSPDLPIAFIEDAFRKLEQKADAVFGPAEDGGYYLVGVRDGYGAVFQDIPWSSHKVLETSLRQAEASGLTAALLTSWYDVDSYEDLLRPSLLDPCNGAPRTRAFVAGLDLAALLAADAV</sequence>
<gene>
    <name evidence="1" type="ORF">GMPD_32100</name>
    <name evidence="2" type="ORF">M1B72_02150</name>
</gene>
<dbReference type="EMBL" id="CP096574">
    <property type="protein sequence ID" value="UPU36527.1"/>
    <property type="molecule type" value="Genomic_DNA"/>
</dbReference>
<dbReference type="PANTHER" id="PTHR36529">
    <property type="entry name" value="SLL1095 PROTEIN"/>
    <property type="match status" value="1"/>
</dbReference>
<dbReference type="SUPFAM" id="SSF53448">
    <property type="entry name" value="Nucleotide-diphospho-sugar transferases"/>
    <property type="match status" value="1"/>
</dbReference>
<evidence type="ECO:0000313" key="2">
    <source>
        <dbReference type="EMBL" id="UPU36527.1"/>
    </source>
</evidence>